<protein>
    <submittedName>
        <fullName evidence="2">Uncharacterized protein</fullName>
    </submittedName>
</protein>
<accession>A0A4C1TTA2</accession>
<comment type="caution">
    <text evidence="2">The sequence shown here is derived from an EMBL/GenBank/DDBJ whole genome shotgun (WGS) entry which is preliminary data.</text>
</comment>
<gene>
    <name evidence="2" type="ORF">EVAR_17727_1</name>
</gene>
<evidence type="ECO:0000313" key="2">
    <source>
        <dbReference type="EMBL" id="GBP17227.1"/>
    </source>
</evidence>
<sequence length="213" mass="23985">MRQTITFIGHFAFMHRGATARDNPLLQSRAEVETLVFHAGPVEAASEHRNRSGDDLQRRRLHVVFDRDRSLPIDLSRLKPGTCRLQNRRIDRSTSAALGYWTAPVSRPRSTGTREGHHRAKKAGGGQAETPFSSSPQADKYDHTRTHYASVPIINIWVIIMHEHLFCPDKKCIGSRRCYRLHVRIEDHQVQMSNVKCTYARAGAGAADGARAP</sequence>
<evidence type="ECO:0000256" key="1">
    <source>
        <dbReference type="SAM" id="MobiDB-lite"/>
    </source>
</evidence>
<name>A0A4C1TTA2_EUMVA</name>
<dbReference type="AlphaFoldDB" id="A0A4C1TTA2"/>
<dbReference type="EMBL" id="BGZK01000086">
    <property type="protein sequence ID" value="GBP17227.1"/>
    <property type="molecule type" value="Genomic_DNA"/>
</dbReference>
<feature type="region of interest" description="Disordered" evidence="1">
    <location>
        <begin position="104"/>
        <end position="140"/>
    </location>
</feature>
<dbReference type="Proteomes" id="UP000299102">
    <property type="component" value="Unassembled WGS sequence"/>
</dbReference>
<proteinExistence type="predicted"/>
<reference evidence="2 3" key="1">
    <citation type="journal article" date="2019" name="Commun. Biol.">
        <title>The bagworm genome reveals a unique fibroin gene that provides high tensile strength.</title>
        <authorList>
            <person name="Kono N."/>
            <person name="Nakamura H."/>
            <person name="Ohtoshi R."/>
            <person name="Tomita M."/>
            <person name="Numata K."/>
            <person name="Arakawa K."/>
        </authorList>
    </citation>
    <scope>NUCLEOTIDE SEQUENCE [LARGE SCALE GENOMIC DNA]</scope>
</reference>
<evidence type="ECO:0000313" key="3">
    <source>
        <dbReference type="Proteomes" id="UP000299102"/>
    </source>
</evidence>
<keyword evidence="3" id="KW-1185">Reference proteome</keyword>
<organism evidence="2 3">
    <name type="scientific">Eumeta variegata</name>
    <name type="common">Bagworm moth</name>
    <name type="synonym">Eumeta japonica</name>
    <dbReference type="NCBI Taxonomy" id="151549"/>
    <lineage>
        <taxon>Eukaryota</taxon>
        <taxon>Metazoa</taxon>
        <taxon>Ecdysozoa</taxon>
        <taxon>Arthropoda</taxon>
        <taxon>Hexapoda</taxon>
        <taxon>Insecta</taxon>
        <taxon>Pterygota</taxon>
        <taxon>Neoptera</taxon>
        <taxon>Endopterygota</taxon>
        <taxon>Lepidoptera</taxon>
        <taxon>Glossata</taxon>
        <taxon>Ditrysia</taxon>
        <taxon>Tineoidea</taxon>
        <taxon>Psychidae</taxon>
        <taxon>Oiketicinae</taxon>
        <taxon>Eumeta</taxon>
    </lineage>
</organism>